<protein>
    <recommendedName>
        <fullName evidence="5">DUF4890 domain-containing protein</fullName>
    </recommendedName>
</protein>
<evidence type="ECO:0000256" key="1">
    <source>
        <dbReference type="SAM" id="MobiDB-lite"/>
    </source>
</evidence>
<keyword evidence="2" id="KW-0732">Signal</keyword>
<dbReference type="Proteomes" id="UP001460072">
    <property type="component" value="Unassembled WGS sequence"/>
</dbReference>
<sequence length="166" mass="18994">MKTYSILLLGLILSTFTAKAQQMGMNNMNNRVLNQNNMVPNSTPSAPSAADIEKNRNERIEGFMVKMKSEVALDDLQYIAIKNEILATSKRMDIVMKSENSAEDKNEEYRAIQEKTEKTINSYLNTEQKEKYKAFLVKNNSKSDDKDKKKKKNKEKNKEESGTEAN</sequence>
<feature type="chain" id="PRO_5047496705" description="DUF4890 domain-containing protein" evidence="2">
    <location>
        <begin position="21"/>
        <end position="166"/>
    </location>
</feature>
<evidence type="ECO:0000256" key="2">
    <source>
        <dbReference type="SAM" id="SignalP"/>
    </source>
</evidence>
<comment type="caution">
    <text evidence="3">The sequence shown here is derived from an EMBL/GenBank/DDBJ whole genome shotgun (WGS) entry which is preliminary data.</text>
</comment>
<keyword evidence="4" id="KW-1185">Reference proteome</keyword>
<gene>
    <name evidence="3" type="ORF">WFZ85_00635</name>
</gene>
<proteinExistence type="predicted"/>
<dbReference type="EMBL" id="JBCGDO010000001">
    <property type="protein sequence ID" value="MEM0541112.1"/>
    <property type="molecule type" value="Genomic_DNA"/>
</dbReference>
<accession>A0ABU9N057</accession>
<name>A0ABU9N057_9FLAO</name>
<feature type="compositionally biased region" description="Basic and acidic residues" evidence="1">
    <location>
        <begin position="156"/>
        <end position="166"/>
    </location>
</feature>
<organism evidence="3 4">
    <name type="scientific">Flavobacterium aureirubrum</name>
    <dbReference type="NCBI Taxonomy" id="3133147"/>
    <lineage>
        <taxon>Bacteria</taxon>
        <taxon>Pseudomonadati</taxon>
        <taxon>Bacteroidota</taxon>
        <taxon>Flavobacteriia</taxon>
        <taxon>Flavobacteriales</taxon>
        <taxon>Flavobacteriaceae</taxon>
        <taxon>Flavobacterium</taxon>
    </lineage>
</organism>
<feature type="signal peptide" evidence="2">
    <location>
        <begin position="1"/>
        <end position="20"/>
    </location>
</feature>
<evidence type="ECO:0000313" key="4">
    <source>
        <dbReference type="Proteomes" id="UP001460072"/>
    </source>
</evidence>
<evidence type="ECO:0008006" key="5">
    <source>
        <dbReference type="Google" id="ProtNLM"/>
    </source>
</evidence>
<reference evidence="3 4" key="1">
    <citation type="submission" date="2024-03" db="EMBL/GenBank/DDBJ databases">
        <title>Two novel species of the genus Flavobacterium exhibiting potentially degradation of complex polysaccharides.</title>
        <authorList>
            <person name="Lian X."/>
        </authorList>
    </citation>
    <scope>NUCLEOTIDE SEQUENCE [LARGE SCALE GENOMIC DNA]</scope>
    <source>
        <strain evidence="4">j3</strain>
    </source>
</reference>
<dbReference type="RefSeq" id="WP_342694352.1">
    <property type="nucleotide sequence ID" value="NZ_JBCGDO010000001.1"/>
</dbReference>
<feature type="region of interest" description="Disordered" evidence="1">
    <location>
        <begin position="134"/>
        <end position="166"/>
    </location>
</feature>
<evidence type="ECO:0000313" key="3">
    <source>
        <dbReference type="EMBL" id="MEM0541112.1"/>
    </source>
</evidence>